<evidence type="ECO:0000256" key="1">
    <source>
        <dbReference type="SAM" id="MobiDB-lite"/>
    </source>
</evidence>
<accession>A0A937RNS7</accession>
<comment type="caution">
    <text evidence="2">The sequence shown here is derived from an EMBL/GenBank/DDBJ whole genome shotgun (WGS) entry which is preliminary data.</text>
</comment>
<dbReference type="AlphaFoldDB" id="A0A937RNS7"/>
<dbReference type="Proteomes" id="UP000604475">
    <property type="component" value="Unassembled WGS sequence"/>
</dbReference>
<sequence>MQRVGISSASATRLSLVWSEFGFAPSMITPSLTGAPVALAIGAQEVRSRSLSWSSCASELPPQVDTKARLAGEKGDAGQP</sequence>
<protein>
    <submittedName>
        <fullName evidence="2">Uncharacterized protein</fullName>
    </submittedName>
</protein>
<feature type="compositionally biased region" description="Basic and acidic residues" evidence="1">
    <location>
        <begin position="66"/>
        <end position="80"/>
    </location>
</feature>
<feature type="region of interest" description="Disordered" evidence="1">
    <location>
        <begin position="61"/>
        <end position="80"/>
    </location>
</feature>
<dbReference type="EMBL" id="JAEACQ010000224">
    <property type="protein sequence ID" value="MBL7629231.1"/>
    <property type="molecule type" value="Genomic_DNA"/>
</dbReference>
<name>A0A937RNS7_9ACTN</name>
<evidence type="ECO:0000313" key="2">
    <source>
        <dbReference type="EMBL" id="MBL7629231.1"/>
    </source>
</evidence>
<reference evidence="2" key="1">
    <citation type="submission" date="2020-12" db="EMBL/GenBank/DDBJ databases">
        <title>Genomic characterization of non-nitrogen-fixing Frankia strains.</title>
        <authorList>
            <person name="Carlos-Shanley C."/>
            <person name="Guerra T."/>
            <person name="Hahn D."/>
        </authorList>
    </citation>
    <scope>NUCLEOTIDE SEQUENCE</scope>
    <source>
        <strain evidence="2">CN6</strain>
    </source>
</reference>
<organism evidence="2 3">
    <name type="scientific">Frankia nepalensis</name>
    <dbReference type="NCBI Taxonomy" id="1836974"/>
    <lineage>
        <taxon>Bacteria</taxon>
        <taxon>Bacillati</taxon>
        <taxon>Actinomycetota</taxon>
        <taxon>Actinomycetes</taxon>
        <taxon>Frankiales</taxon>
        <taxon>Frankiaceae</taxon>
        <taxon>Frankia</taxon>
    </lineage>
</organism>
<keyword evidence="3" id="KW-1185">Reference proteome</keyword>
<evidence type="ECO:0000313" key="3">
    <source>
        <dbReference type="Proteomes" id="UP000604475"/>
    </source>
</evidence>
<proteinExistence type="predicted"/>
<dbReference type="RefSeq" id="WP_203006766.1">
    <property type="nucleotide sequence ID" value="NZ_JADWYU010000385.1"/>
</dbReference>
<gene>
    <name evidence="2" type="ORF">I7412_19105</name>
</gene>